<keyword evidence="1" id="KW-0472">Membrane</keyword>
<sequence length="1084" mass="111783">MANVAPTLASADASVIMPLATATGFTASLTVTDPDSNIQEATVSVSGGYTAGDQLFFTGTLPVGMTAGNSNGLAADSTNADGVLKFAGSLTPADYQTILQTITLKSSSKDCAPRTVTITATDVPGAVSAATTTTFDISGAPSICYVAGNTLIGDNNAAGVTPISGATLYDDTALKSVSIAITEVDAGDLLSVDLTGIADLTVGTGYDSTTRTLTITPVAPATTVAYSTFQSALRGLKFSSTGALGTRTLTVTATDANDLVQTSSTFTVQKVAAPVIAAQDTSAIANADAAPVSFASQVAISDADSTQLSSLTIRVSNNASAQDTLDVDLGSAVPMLTKTWNSVERKLTVSGPGTMADYQTVLRTLTFSTTNLGPGQRTIEIQAFDSDLIGSTPVSSYITLNVPPTIAPLTAQSIRAHFGSEPILPNITLGDSDGTQLKTAVVSIDAGYFAGDAVIAADSLSITGSPNITASAFNSSTLSMTLSGSANISDYQNVLQTLQLSSSKSGARTIGIKVIDMDGGVSDVAQYTANVYEIPRISMDSRLLINEGTTDAKLAQYLSLADPDSGQLKSVTAELTGYIPDVINGTIAEGSAITSVIEGSKVTFSGLAPLSEYQSLLRTLVLGSAQRGSGSRILSIKAKDDTDMESLMATTNIKINSAPTIALPNSYLAYEHGQSFIPLLSGVQLADVDNTVISEAVIRISPLRHNATTDSLSYAGGCASGLSGWFDKAAGTLTFQSVGPVDNYANVGASLSGLQDCLRTVNFATTSLSEYTHELELSVSDGAATSQITTVKVVPFSKSVTSVPDAGTNSTQVPTSIVIPVTQSSTQHRIAPQVSIPPSMTSMQMAKAYITEGYIRGEDTLVLNNTAPAINQTATLRKRAVEDITAAFDPVEGSLTLTGSAAPADFQSALRNVHYASLVETPSTTNKVFGFVVSDGANLVALPVTKLKINRAPTVVHTPQDYSYYPNTPFTFQVDSNRTFADLDGDALTISASSLPTWVTFDATTNMFAGVTPATIGNTDIAVEASDGFASVGTSFKLQVEPAPASSNKSGKIAGGVIGSVAGLAVVGLGMWMYRKKRSHLSAV</sequence>
<feature type="transmembrane region" description="Helical" evidence="1">
    <location>
        <begin position="1053"/>
        <end position="1074"/>
    </location>
</feature>
<evidence type="ECO:0000313" key="3">
    <source>
        <dbReference type="EMBL" id="KND03949.1"/>
    </source>
</evidence>
<accession>A0A0L0HSU3</accession>
<dbReference type="GO" id="GO:0005509">
    <property type="term" value="F:calcium ion binding"/>
    <property type="evidence" value="ECO:0007669"/>
    <property type="project" value="InterPro"/>
</dbReference>
<dbReference type="GO" id="GO:0016020">
    <property type="term" value="C:membrane"/>
    <property type="evidence" value="ECO:0007669"/>
    <property type="project" value="InterPro"/>
</dbReference>
<dbReference type="PANTHER" id="PTHR14139:SF2">
    <property type="entry name" value="CALSYNTENIN-1"/>
    <property type="match status" value="1"/>
</dbReference>
<dbReference type="GeneID" id="27685065"/>
<evidence type="ECO:0000259" key="2">
    <source>
        <dbReference type="SMART" id="SM00736"/>
    </source>
</evidence>
<dbReference type="VEuPathDB" id="FungiDB:SPPG_01400"/>
<keyword evidence="1" id="KW-1133">Transmembrane helix</keyword>
<dbReference type="InterPro" id="IPR006644">
    <property type="entry name" value="Cadg"/>
</dbReference>
<dbReference type="PANTHER" id="PTHR14139">
    <property type="entry name" value="CALSYNTENIN"/>
    <property type="match status" value="1"/>
</dbReference>
<evidence type="ECO:0000256" key="1">
    <source>
        <dbReference type="SAM" id="Phobius"/>
    </source>
</evidence>
<dbReference type="RefSeq" id="XP_016611988.1">
    <property type="nucleotide sequence ID" value="XM_016749719.1"/>
</dbReference>
<proteinExistence type="predicted"/>
<dbReference type="Pfam" id="PF05345">
    <property type="entry name" value="He_PIG"/>
    <property type="match status" value="1"/>
</dbReference>
<dbReference type="InterPro" id="IPR013783">
    <property type="entry name" value="Ig-like_fold"/>
</dbReference>
<dbReference type="eggNOG" id="KOG3525">
    <property type="taxonomic scope" value="Eukaryota"/>
</dbReference>
<dbReference type="SMART" id="SM00736">
    <property type="entry name" value="CADG"/>
    <property type="match status" value="1"/>
</dbReference>
<dbReference type="SUPFAM" id="SSF49313">
    <property type="entry name" value="Cadherin-like"/>
    <property type="match status" value="1"/>
</dbReference>
<dbReference type="EMBL" id="KQ257451">
    <property type="protein sequence ID" value="KND03949.1"/>
    <property type="molecule type" value="Genomic_DNA"/>
</dbReference>
<dbReference type="AlphaFoldDB" id="A0A0L0HSU3"/>
<evidence type="ECO:0000313" key="4">
    <source>
        <dbReference type="Proteomes" id="UP000053201"/>
    </source>
</evidence>
<dbReference type="Gene3D" id="2.60.40.10">
    <property type="entry name" value="Immunoglobulins"/>
    <property type="match status" value="1"/>
</dbReference>
<reference evidence="3 4" key="1">
    <citation type="submission" date="2009-08" db="EMBL/GenBank/DDBJ databases">
        <title>The Genome Sequence of Spizellomyces punctatus strain DAOM BR117.</title>
        <authorList>
            <consortium name="The Broad Institute Genome Sequencing Platform"/>
            <person name="Russ C."/>
            <person name="Cuomo C."/>
            <person name="Shea T."/>
            <person name="Young S.K."/>
            <person name="Zeng Q."/>
            <person name="Koehrsen M."/>
            <person name="Haas B."/>
            <person name="Borodovsky M."/>
            <person name="Guigo R."/>
            <person name="Alvarado L."/>
            <person name="Berlin A."/>
            <person name="Bochicchio J."/>
            <person name="Borenstein D."/>
            <person name="Chapman S."/>
            <person name="Chen Z."/>
            <person name="Engels R."/>
            <person name="Freedman E."/>
            <person name="Gellesch M."/>
            <person name="Goldberg J."/>
            <person name="Griggs A."/>
            <person name="Gujja S."/>
            <person name="Heiman D."/>
            <person name="Hepburn T."/>
            <person name="Howarth C."/>
            <person name="Jen D."/>
            <person name="Larson L."/>
            <person name="Lewis B."/>
            <person name="Mehta T."/>
            <person name="Park D."/>
            <person name="Pearson M."/>
            <person name="Roberts A."/>
            <person name="Saif S."/>
            <person name="Shenoy N."/>
            <person name="Sisk P."/>
            <person name="Stolte C."/>
            <person name="Sykes S."/>
            <person name="Thomson T."/>
            <person name="Walk T."/>
            <person name="White J."/>
            <person name="Yandava C."/>
            <person name="Burger G."/>
            <person name="Gray M.W."/>
            <person name="Holland P.W.H."/>
            <person name="King N."/>
            <person name="Lang F.B.F."/>
            <person name="Roger A.J."/>
            <person name="Ruiz-Trillo I."/>
            <person name="Lander E."/>
            <person name="Nusbaum C."/>
        </authorList>
    </citation>
    <scope>NUCLEOTIDE SEQUENCE [LARGE SCALE GENOMIC DNA]</scope>
    <source>
        <strain evidence="3 4">DAOM BR117</strain>
    </source>
</reference>
<keyword evidence="4" id="KW-1185">Reference proteome</keyword>
<name>A0A0L0HSU3_SPIPD</name>
<protein>
    <recommendedName>
        <fullName evidence="2">Dystroglycan-type cadherin-like domain-containing protein</fullName>
    </recommendedName>
</protein>
<dbReference type="OrthoDB" id="41532at2759"/>
<gene>
    <name evidence="3" type="ORF">SPPG_01400</name>
</gene>
<dbReference type="InParanoid" id="A0A0L0HSU3"/>
<feature type="domain" description="Dystroglycan-type cadherin-like" evidence="2">
    <location>
        <begin position="954"/>
        <end position="1047"/>
    </location>
</feature>
<organism evidence="3 4">
    <name type="scientific">Spizellomyces punctatus (strain DAOM BR117)</name>
    <dbReference type="NCBI Taxonomy" id="645134"/>
    <lineage>
        <taxon>Eukaryota</taxon>
        <taxon>Fungi</taxon>
        <taxon>Fungi incertae sedis</taxon>
        <taxon>Chytridiomycota</taxon>
        <taxon>Chytridiomycota incertae sedis</taxon>
        <taxon>Chytridiomycetes</taxon>
        <taxon>Spizellomycetales</taxon>
        <taxon>Spizellomycetaceae</taxon>
        <taxon>Spizellomyces</taxon>
    </lineage>
</organism>
<keyword evidence="1" id="KW-0812">Transmembrane</keyword>
<dbReference type="InterPro" id="IPR015919">
    <property type="entry name" value="Cadherin-like_sf"/>
</dbReference>
<dbReference type="Proteomes" id="UP000053201">
    <property type="component" value="Unassembled WGS sequence"/>
</dbReference>